<dbReference type="OMA" id="HRSQRIM"/>
<reference evidence="3" key="1">
    <citation type="submission" date="2008-07" db="EMBL/GenBank/DDBJ databases">
        <title>Annotation of Ajellomyces capsulatus strain H88.</title>
        <authorList>
            <person name="Champion M."/>
            <person name="Cuomo C."/>
            <person name="Ma L.-J."/>
            <person name="Henn M.R."/>
            <person name="Sil A."/>
            <person name="Goldman B."/>
            <person name="Young S.K."/>
            <person name="Kodira C.D."/>
            <person name="Zeng Q."/>
            <person name="Koehrsen M."/>
            <person name="Alvarado L."/>
            <person name="Berlin A."/>
            <person name="Borenstein D."/>
            <person name="Chen Z."/>
            <person name="Engels R."/>
            <person name="Freedman E."/>
            <person name="Gellesch M."/>
            <person name="Goldberg J."/>
            <person name="Griggs A."/>
            <person name="Gujja S."/>
            <person name="Heiman D."/>
            <person name="Hepburn T."/>
            <person name="Howarth C."/>
            <person name="Jen D."/>
            <person name="Larson L."/>
            <person name="Lewis B."/>
            <person name="Mehta T."/>
            <person name="Park D."/>
            <person name="Pearson M."/>
            <person name="Roberts A."/>
            <person name="Saif S."/>
            <person name="Shea T."/>
            <person name="Shenoy N."/>
            <person name="Sisk P."/>
            <person name="Stolte C."/>
            <person name="Sykes S."/>
            <person name="Walk T."/>
            <person name="White J."/>
            <person name="Yandava C."/>
            <person name="Klein B."/>
            <person name="McEwen J.G."/>
            <person name="Puccia R."/>
            <person name="Goldman G.H."/>
            <person name="Felipe M.S."/>
            <person name="Nino-Vega G."/>
            <person name="San-Blas G."/>
            <person name="Taylor J."/>
            <person name="Mendoza L."/>
            <person name="Galagan J."/>
            <person name="Nusbaum C."/>
            <person name="Birren B."/>
        </authorList>
    </citation>
    <scope>NUCLEOTIDE SEQUENCE [LARGE SCALE GENOMIC DNA]</scope>
    <source>
        <strain evidence="3">H88</strain>
    </source>
</reference>
<dbReference type="VEuPathDB" id="FungiDB:I7I53_08817"/>
<gene>
    <name evidence="2" type="ORF">HCEG_04470</name>
</gene>
<protein>
    <submittedName>
        <fullName evidence="2">Uncharacterized protein</fullName>
    </submittedName>
</protein>
<dbReference type="OrthoDB" id="4188277at2759"/>
<dbReference type="HOGENOM" id="CLU_043401_0_0_1"/>
<dbReference type="EMBL" id="DS990638">
    <property type="protein sequence ID" value="EGC45255.1"/>
    <property type="molecule type" value="Genomic_DNA"/>
</dbReference>
<proteinExistence type="predicted"/>
<accession>F0UH68</accession>
<dbReference type="AlphaFoldDB" id="F0UH68"/>
<name>F0UH68_AJEC8</name>
<organism evidence="3">
    <name type="scientific">Ajellomyces capsulatus (strain H88)</name>
    <name type="common">Darling's disease fungus</name>
    <name type="synonym">Histoplasma capsulatum</name>
    <dbReference type="NCBI Taxonomy" id="544711"/>
    <lineage>
        <taxon>Eukaryota</taxon>
        <taxon>Fungi</taxon>
        <taxon>Dikarya</taxon>
        <taxon>Ascomycota</taxon>
        <taxon>Pezizomycotina</taxon>
        <taxon>Eurotiomycetes</taxon>
        <taxon>Eurotiomycetidae</taxon>
        <taxon>Onygenales</taxon>
        <taxon>Ajellomycetaceae</taxon>
        <taxon>Histoplasma</taxon>
    </lineage>
</organism>
<sequence length="502" mass="57717">MRTKTSKACASRQELIPVHSLIHRSGSFSVGNAHPQGPQHAMTTFKLEILNLSLFILLPTLAFAVEQPPTPLLTFIMSVLKLSTRDLDKLSPSDLVGITELVKLRGKSHPWMSNLTRSELLFKRHLHSNAEFRRVSRPRMGSIAAQTYLENEEDYHDLIRLGGRPAFPVEMWRTPKDVHGKYDPIVDYWTAGYWGQRLEWISFLKFQHSCVFAVEIFKQYQQEVHRHRQQEGIDGDIQLLFDAKQQSKMDVWKEYHYFQHRNVPKMRIMAEEGRQKREQVRLEWEAEHGKGATLDPHEPFNPALAWLLRSASERNLDRRWLCPIVIRMPEEESEQEATVSTNLNIDKKLNSNCSSTNRDGKAATNTVLKADRLSKITKTRKISRAPIRNQTGHYDMTHLVKPRGKGATAPTNLPISPVAALHRSQRIMDLTAKKNQQAEPMQQMPPQGISKLVSQNGHIDNKSKCRRQSLQAEPQGITKSRAMRKKLLSNNYGARRRIKRSS</sequence>
<evidence type="ECO:0000313" key="2">
    <source>
        <dbReference type="EMBL" id="EGC45255.1"/>
    </source>
</evidence>
<evidence type="ECO:0000313" key="3">
    <source>
        <dbReference type="Proteomes" id="UP000008142"/>
    </source>
</evidence>
<evidence type="ECO:0000256" key="1">
    <source>
        <dbReference type="SAM" id="MobiDB-lite"/>
    </source>
</evidence>
<feature type="region of interest" description="Disordered" evidence="1">
    <location>
        <begin position="459"/>
        <end position="502"/>
    </location>
</feature>
<dbReference type="Proteomes" id="UP000008142">
    <property type="component" value="Unassembled WGS sequence"/>
</dbReference>